<keyword evidence="2" id="KW-0812">Transmembrane</keyword>
<evidence type="ECO:0000256" key="1">
    <source>
        <dbReference type="SAM" id="MobiDB-lite"/>
    </source>
</evidence>
<reference evidence="3" key="1">
    <citation type="submission" date="2018-02" db="EMBL/GenBank/DDBJ databases">
        <title>Rhizophora mucronata_Transcriptome.</title>
        <authorList>
            <person name="Meera S.P."/>
            <person name="Sreeshan A."/>
            <person name="Augustine A."/>
        </authorList>
    </citation>
    <scope>NUCLEOTIDE SEQUENCE</scope>
    <source>
        <tissue evidence="3">Leaf</tissue>
    </source>
</reference>
<dbReference type="PANTHER" id="PTHR35508:SF1">
    <property type="entry name" value="VOLTAGE-DEPENDENT L-TYPE CALCIUM CHANNEL SUBUNIT"/>
    <property type="match status" value="1"/>
</dbReference>
<feature type="compositionally biased region" description="Polar residues" evidence="1">
    <location>
        <begin position="14"/>
        <end position="24"/>
    </location>
</feature>
<dbReference type="EMBL" id="GGEC01014004">
    <property type="protein sequence ID" value="MBW94487.1"/>
    <property type="molecule type" value="Transcribed_RNA"/>
</dbReference>
<name>A0A2P2JLZ1_RHIMU</name>
<feature type="transmembrane region" description="Helical" evidence="2">
    <location>
        <begin position="98"/>
        <end position="123"/>
    </location>
</feature>
<dbReference type="PANTHER" id="PTHR35508">
    <property type="entry name" value="VOLTAGE-DEPENDENT L-TYPE CALCIUM CHANNEL SUBUNIT"/>
    <property type="match status" value="1"/>
</dbReference>
<accession>A0A2P2JLZ1</accession>
<proteinExistence type="predicted"/>
<dbReference type="AlphaFoldDB" id="A0A2P2JLZ1"/>
<feature type="transmembrane region" description="Helical" evidence="2">
    <location>
        <begin position="129"/>
        <end position="157"/>
    </location>
</feature>
<evidence type="ECO:0000256" key="2">
    <source>
        <dbReference type="SAM" id="Phobius"/>
    </source>
</evidence>
<keyword evidence="2" id="KW-1133">Transmembrane helix</keyword>
<feature type="region of interest" description="Disordered" evidence="1">
    <location>
        <begin position="1"/>
        <end position="27"/>
    </location>
</feature>
<sequence>MAETREQKGINGEDASTTTSSGAAQNGWVHRERETLQGVLHRIISTIFFPEVTTGSALPCFQRIKMSLSENVPLLKEASANTGGKILLWTRRGSPIRALFVISVGTIALLSLTGLLFFMLFFLAATVNALVICILFSLVAAGGFLALFFACVTAVYIGALSVAIFVISTATISAIAAALIATGWIGFFWTVWLVTKKSVGAAKHSLIMTGSAISAYSFARHAPHHRGPVKVLN</sequence>
<evidence type="ECO:0000313" key="3">
    <source>
        <dbReference type="EMBL" id="MBW94487.1"/>
    </source>
</evidence>
<feature type="transmembrane region" description="Helical" evidence="2">
    <location>
        <begin position="164"/>
        <end position="189"/>
    </location>
</feature>
<organism evidence="3">
    <name type="scientific">Rhizophora mucronata</name>
    <name type="common">Asiatic mangrove</name>
    <dbReference type="NCBI Taxonomy" id="61149"/>
    <lineage>
        <taxon>Eukaryota</taxon>
        <taxon>Viridiplantae</taxon>
        <taxon>Streptophyta</taxon>
        <taxon>Embryophyta</taxon>
        <taxon>Tracheophyta</taxon>
        <taxon>Spermatophyta</taxon>
        <taxon>Magnoliopsida</taxon>
        <taxon>eudicotyledons</taxon>
        <taxon>Gunneridae</taxon>
        <taxon>Pentapetalae</taxon>
        <taxon>rosids</taxon>
        <taxon>fabids</taxon>
        <taxon>Malpighiales</taxon>
        <taxon>Rhizophoraceae</taxon>
        <taxon>Rhizophora</taxon>
    </lineage>
</organism>
<protein>
    <submittedName>
        <fullName evidence="3">Uncharacterized protein</fullName>
    </submittedName>
</protein>
<keyword evidence="2" id="KW-0472">Membrane</keyword>